<feature type="transmembrane region" description="Helical" evidence="2">
    <location>
        <begin position="427"/>
        <end position="447"/>
    </location>
</feature>
<feature type="transmembrane region" description="Helical" evidence="2">
    <location>
        <begin position="245"/>
        <end position="267"/>
    </location>
</feature>
<feature type="transmembrane region" description="Helical" evidence="2">
    <location>
        <begin position="467"/>
        <end position="484"/>
    </location>
</feature>
<keyword evidence="4" id="KW-0808">Transferase</keyword>
<dbReference type="PANTHER" id="PTHR23028:SF134">
    <property type="entry name" value="PUTATIVE (AFU_ORTHOLOGUE AFUA_4G08520)-RELATED"/>
    <property type="match status" value="1"/>
</dbReference>
<keyword evidence="5" id="KW-1185">Reference proteome</keyword>
<reference evidence="4" key="1">
    <citation type="journal article" date="2022" name="bioRxiv">
        <title>Deciphering the potential niche of two novel black yeast fungi from a biological soil crust based on their genomes, phenotypes, and melanin regulation.</title>
        <authorList>
            <consortium name="DOE Joint Genome Institute"/>
            <person name="Carr E.C."/>
            <person name="Barton Q."/>
            <person name="Grambo S."/>
            <person name="Sullivan M."/>
            <person name="Renfro C.M."/>
            <person name="Kuo A."/>
            <person name="Pangilinan J."/>
            <person name="Lipzen A."/>
            <person name="Keymanesh K."/>
            <person name="Savage E."/>
            <person name="Barry K."/>
            <person name="Grigoriev I.V."/>
            <person name="Riekhof W.R."/>
            <person name="Harris S.S."/>
        </authorList>
    </citation>
    <scope>NUCLEOTIDE SEQUENCE</scope>
    <source>
        <strain evidence="4">JF 03-4F</strain>
    </source>
</reference>
<keyword evidence="2" id="KW-1133">Transmembrane helix</keyword>
<feature type="domain" description="Acyltransferase 3" evidence="3">
    <location>
        <begin position="94"/>
        <end position="478"/>
    </location>
</feature>
<dbReference type="Pfam" id="PF01757">
    <property type="entry name" value="Acyl_transf_3"/>
    <property type="match status" value="1"/>
</dbReference>
<evidence type="ECO:0000256" key="1">
    <source>
        <dbReference type="SAM" id="MobiDB-lite"/>
    </source>
</evidence>
<keyword evidence="4" id="KW-0012">Acyltransferase</keyword>
<dbReference type="EMBL" id="MU404359">
    <property type="protein sequence ID" value="KAI1610058.1"/>
    <property type="molecule type" value="Genomic_DNA"/>
</dbReference>
<proteinExistence type="predicted"/>
<feature type="transmembrane region" description="Helical" evidence="2">
    <location>
        <begin position="279"/>
        <end position="303"/>
    </location>
</feature>
<accession>A0AAN6IA90</accession>
<comment type="caution">
    <text evidence="4">The sequence shown here is derived from an EMBL/GenBank/DDBJ whole genome shotgun (WGS) entry which is preliminary data.</text>
</comment>
<keyword evidence="2" id="KW-0812">Transmembrane</keyword>
<dbReference type="AlphaFoldDB" id="A0AAN6IA90"/>
<dbReference type="InterPro" id="IPR002656">
    <property type="entry name" value="Acyl_transf_3_dom"/>
</dbReference>
<evidence type="ECO:0000313" key="4">
    <source>
        <dbReference type="EMBL" id="KAI1610058.1"/>
    </source>
</evidence>
<evidence type="ECO:0000256" key="2">
    <source>
        <dbReference type="SAM" id="Phobius"/>
    </source>
</evidence>
<feature type="region of interest" description="Disordered" evidence="1">
    <location>
        <begin position="1"/>
        <end position="20"/>
    </location>
</feature>
<dbReference type="GO" id="GO:0016747">
    <property type="term" value="F:acyltransferase activity, transferring groups other than amino-acyl groups"/>
    <property type="evidence" value="ECO:0007669"/>
    <property type="project" value="InterPro"/>
</dbReference>
<gene>
    <name evidence="4" type="ORF">EDD36DRAFT_445437</name>
</gene>
<keyword evidence="2" id="KW-0472">Membrane</keyword>
<protein>
    <submittedName>
        <fullName evidence="4">Acyltransferase family-domain-containing protein</fullName>
    </submittedName>
</protein>
<dbReference type="PANTHER" id="PTHR23028">
    <property type="entry name" value="ACETYLTRANSFERASE"/>
    <property type="match status" value="1"/>
</dbReference>
<feature type="transmembrane region" description="Helical" evidence="2">
    <location>
        <begin position="132"/>
        <end position="150"/>
    </location>
</feature>
<name>A0AAN6IA90_9EURO</name>
<feature type="transmembrane region" description="Helical" evidence="2">
    <location>
        <begin position="345"/>
        <end position="362"/>
    </location>
</feature>
<feature type="transmembrane region" description="Helical" evidence="2">
    <location>
        <begin position="176"/>
        <end position="196"/>
    </location>
</feature>
<dbReference type="InterPro" id="IPR050879">
    <property type="entry name" value="Acyltransferase_3"/>
</dbReference>
<sequence length="503" mass="57880">MQQSQPLLTGEDGRDVEDSTVNTGIDYDLWQKDMGTPLRGSRIHGLQILALQCYQITKHYIQDSILTRRFLISILPQYLQPGGLKAPPDLRSTAYLDALRGYAAWVVVNHHFYWTNHYLKLPFIDFFHSGRAMVDIFFIISGYVLSHNLLQKTREKREQNLLKSLASSTFRRYIRLYFSAGFAALVSMLLTCVGALKYDLVAWQGSFFVQLADWLKDMLRFSNPFADVKGYYYGQQTLNSRYHPYLWTIPAEFRGSMVVFVFCLACCKLSTTHRTIACWLLIALCYLWDAAYVALFMFGVHLAERSLNKPAPETSSPSPEIEQLQLEVGAHAEKVRWRRSRLGTGGRYLVAIIALVVGVFLCSQPHNLGKKGPNPWPVLSKAVPSWWHGGDQGREHFWLSIAAALIVWALETCPPLQRPFNWGFSQYVGKLSFGLYVMHLLVVRSFWDGPLNQLRSWLGNGQKSYCFTYVIFMLLVFWAADYFTRVDRHIIAFGRWLERKTFT</sequence>
<organism evidence="4 5">
    <name type="scientific">Exophiala viscosa</name>
    <dbReference type="NCBI Taxonomy" id="2486360"/>
    <lineage>
        <taxon>Eukaryota</taxon>
        <taxon>Fungi</taxon>
        <taxon>Dikarya</taxon>
        <taxon>Ascomycota</taxon>
        <taxon>Pezizomycotina</taxon>
        <taxon>Eurotiomycetes</taxon>
        <taxon>Chaetothyriomycetidae</taxon>
        <taxon>Chaetothyriales</taxon>
        <taxon>Herpotrichiellaceae</taxon>
        <taxon>Exophiala</taxon>
    </lineage>
</organism>
<evidence type="ECO:0000259" key="3">
    <source>
        <dbReference type="Pfam" id="PF01757"/>
    </source>
</evidence>
<dbReference type="Proteomes" id="UP001203852">
    <property type="component" value="Unassembled WGS sequence"/>
</dbReference>
<evidence type="ECO:0000313" key="5">
    <source>
        <dbReference type="Proteomes" id="UP001203852"/>
    </source>
</evidence>